<feature type="transmembrane region" description="Helical" evidence="10">
    <location>
        <begin position="142"/>
        <end position="161"/>
    </location>
</feature>
<reference evidence="15" key="2">
    <citation type="submission" date="2025-08" db="UniProtKB">
        <authorList>
            <consortium name="RefSeq"/>
        </authorList>
    </citation>
    <scope>IDENTIFICATION</scope>
    <source>
        <tissue evidence="15">Leaf</tissue>
    </source>
</reference>
<feature type="transmembrane region" description="Helical" evidence="10">
    <location>
        <begin position="40"/>
        <end position="64"/>
    </location>
</feature>
<keyword evidence="6 10" id="KW-1133">Transmembrane helix</keyword>
<keyword evidence="5" id="KW-0630">Potassium</keyword>
<dbReference type="GO" id="GO:0006813">
    <property type="term" value="P:potassium ion transport"/>
    <property type="evidence" value="ECO:0007669"/>
    <property type="project" value="UniProtKB-KW"/>
</dbReference>
<evidence type="ECO:0000256" key="7">
    <source>
        <dbReference type="ARBA" id="ARBA00023065"/>
    </source>
</evidence>
<dbReference type="Pfam" id="PF00999">
    <property type="entry name" value="Na_H_Exchanger"/>
    <property type="match status" value="1"/>
</dbReference>
<evidence type="ECO:0000256" key="3">
    <source>
        <dbReference type="ARBA" id="ARBA00022538"/>
    </source>
</evidence>
<keyword evidence="14" id="KW-1185">Reference proteome</keyword>
<dbReference type="GO" id="GO:0016020">
    <property type="term" value="C:membrane"/>
    <property type="evidence" value="ECO:0007669"/>
    <property type="project" value="UniProtKB-SubCell"/>
</dbReference>
<evidence type="ECO:0000256" key="6">
    <source>
        <dbReference type="ARBA" id="ARBA00022989"/>
    </source>
</evidence>
<evidence type="ECO:0000256" key="5">
    <source>
        <dbReference type="ARBA" id="ARBA00022958"/>
    </source>
</evidence>
<evidence type="ECO:0000256" key="9">
    <source>
        <dbReference type="ARBA" id="ARBA00038341"/>
    </source>
</evidence>
<evidence type="ECO:0000256" key="4">
    <source>
        <dbReference type="ARBA" id="ARBA00022692"/>
    </source>
</evidence>
<keyword evidence="2" id="KW-0813">Transport</keyword>
<dbReference type="Proteomes" id="UP000515151">
    <property type="component" value="Chromosome 8"/>
</dbReference>
<dbReference type="InterPro" id="IPR057290">
    <property type="entry name" value="CHX17_C"/>
</dbReference>
<keyword evidence="4 10" id="KW-0812">Transmembrane</keyword>
<feature type="transmembrane region" description="Helical" evidence="10">
    <location>
        <begin position="420"/>
        <end position="441"/>
    </location>
</feature>
<evidence type="ECO:0000256" key="10">
    <source>
        <dbReference type="SAM" id="Phobius"/>
    </source>
</evidence>
<feature type="domain" description="Cation/H+ exchanger transmembrane" evidence="11">
    <location>
        <begin position="58"/>
        <end position="437"/>
    </location>
</feature>
<feature type="transmembrane region" description="Helical" evidence="10">
    <location>
        <begin position="357"/>
        <end position="375"/>
    </location>
</feature>
<gene>
    <name evidence="15" type="primary">LOC116188823</name>
</gene>
<keyword evidence="3" id="KW-0633">Potassium transport</keyword>
<evidence type="ECO:0000313" key="14">
    <source>
        <dbReference type="Proteomes" id="UP000515151"/>
    </source>
</evidence>
<evidence type="ECO:0000259" key="12">
    <source>
        <dbReference type="Pfam" id="PF23256"/>
    </source>
</evidence>
<dbReference type="InterPro" id="IPR038770">
    <property type="entry name" value="Na+/solute_symporter_sf"/>
</dbReference>
<dbReference type="PANTHER" id="PTHR32468:SF74">
    <property type="entry name" value="CATION_H(+) ANTIPORTER 21-RELATED"/>
    <property type="match status" value="1"/>
</dbReference>
<dbReference type="GO" id="GO:0012505">
    <property type="term" value="C:endomembrane system"/>
    <property type="evidence" value="ECO:0007669"/>
    <property type="project" value="TreeGrafter"/>
</dbReference>
<dbReference type="InterPro" id="IPR006153">
    <property type="entry name" value="Cation/H_exchanger_TM"/>
</dbReference>
<reference evidence="14" key="1">
    <citation type="journal article" date="2020" name="Plant Biotechnol. J.">
        <title>The pomegranate (Punica granatum L.) draft genome dissects genetic divergence between soft- and hard-seeded cultivars.</title>
        <authorList>
            <person name="Luo X."/>
            <person name="Li H."/>
            <person name="Wu Z."/>
            <person name="Yao W."/>
            <person name="Zhao P."/>
            <person name="Cao D."/>
            <person name="Yu H."/>
            <person name="Li K."/>
            <person name="Poudel K."/>
            <person name="Zhao D."/>
            <person name="Zhang F."/>
            <person name="Xia X."/>
            <person name="Chen L."/>
            <person name="Wang Q."/>
            <person name="Jing D."/>
            <person name="Cao S."/>
        </authorList>
    </citation>
    <scope>NUCLEOTIDE SEQUENCE [LARGE SCALE GENOMIC DNA]</scope>
    <source>
        <strain evidence="14">cv. Tunisia</strain>
    </source>
</reference>
<evidence type="ECO:0000259" key="11">
    <source>
        <dbReference type="Pfam" id="PF00999"/>
    </source>
</evidence>
<keyword evidence="8 10" id="KW-0472">Membrane</keyword>
<dbReference type="GO" id="GO:0006885">
    <property type="term" value="P:regulation of pH"/>
    <property type="evidence" value="ECO:0007669"/>
    <property type="project" value="TreeGrafter"/>
</dbReference>
<accession>A0A6P8BV24</accession>
<dbReference type="PANTHER" id="PTHR32468">
    <property type="entry name" value="CATION/H + ANTIPORTER"/>
    <property type="match status" value="1"/>
</dbReference>
<dbReference type="OrthoDB" id="2687058at2759"/>
<dbReference type="AlphaFoldDB" id="A0A6P8BV24"/>
<evidence type="ECO:0000259" key="13">
    <source>
        <dbReference type="Pfam" id="PF23259"/>
    </source>
</evidence>
<evidence type="ECO:0000256" key="8">
    <source>
        <dbReference type="ARBA" id="ARBA00023136"/>
    </source>
</evidence>
<dbReference type="InterPro" id="IPR050794">
    <property type="entry name" value="CPA2_transporter"/>
</dbReference>
<dbReference type="GO" id="GO:0015297">
    <property type="term" value="F:antiporter activity"/>
    <property type="evidence" value="ECO:0007669"/>
    <property type="project" value="InterPro"/>
</dbReference>
<comment type="similarity">
    <text evidence="9">Belongs to the monovalent cation:proton antiporter 2 (CPA2) transporter (TC 2.A.37) family. CHX (TC 2.A.37.4) subfamily.</text>
</comment>
<feature type="transmembrane region" description="Helical" evidence="10">
    <location>
        <begin position="177"/>
        <end position="197"/>
    </location>
</feature>
<name>A0A6P8BV24_PUNGR</name>
<comment type="subcellular location">
    <subcellularLocation>
        <location evidence="1">Membrane</location>
        <topology evidence="1">Multi-pass membrane protein</topology>
    </subcellularLocation>
</comment>
<feature type="transmembrane region" description="Helical" evidence="10">
    <location>
        <begin position="73"/>
        <end position="92"/>
    </location>
</feature>
<feature type="transmembrane region" description="Helical" evidence="10">
    <location>
        <begin position="387"/>
        <end position="408"/>
    </location>
</feature>
<protein>
    <submittedName>
        <fullName evidence="15">Cation/H(+) antiporter 23, chloroplastic-like</fullName>
    </submittedName>
</protein>
<evidence type="ECO:0000313" key="15">
    <source>
        <dbReference type="RefSeq" id="XP_031374150.1"/>
    </source>
</evidence>
<feature type="transmembrane region" description="Helical" evidence="10">
    <location>
        <begin position="237"/>
        <end position="259"/>
    </location>
</feature>
<organism evidence="14 15">
    <name type="scientific">Punica granatum</name>
    <name type="common">Pomegranate</name>
    <dbReference type="NCBI Taxonomy" id="22663"/>
    <lineage>
        <taxon>Eukaryota</taxon>
        <taxon>Viridiplantae</taxon>
        <taxon>Streptophyta</taxon>
        <taxon>Embryophyta</taxon>
        <taxon>Tracheophyta</taxon>
        <taxon>Spermatophyta</taxon>
        <taxon>Magnoliopsida</taxon>
        <taxon>eudicotyledons</taxon>
        <taxon>Gunneridae</taxon>
        <taxon>Pentapetalae</taxon>
        <taxon>rosids</taxon>
        <taxon>malvids</taxon>
        <taxon>Myrtales</taxon>
        <taxon>Lythraceae</taxon>
        <taxon>Punica</taxon>
    </lineage>
</organism>
<feature type="domain" description="Cation/H(+) antiporter C-terminal" evidence="13">
    <location>
        <begin position="635"/>
        <end position="800"/>
    </location>
</feature>
<feature type="transmembrane region" description="Helical" evidence="10">
    <location>
        <begin position="279"/>
        <end position="307"/>
    </location>
</feature>
<dbReference type="Gene3D" id="1.20.1530.20">
    <property type="match status" value="1"/>
</dbReference>
<dbReference type="InterPro" id="IPR057291">
    <property type="entry name" value="CHX17_2nd"/>
</dbReference>
<dbReference type="RefSeq" id="XP_031374150.1">
    <property type="nucleotide sequence ID" value="XM_031518290.1"/>
</dbReference>
<proteinExistence type="inferred from homology"/>
<dbReference type="GeneID" id="116188823"/>
<feature type="transmembrane region" description="Helical" evidence="10">
    <location>
        <begin position="98"/>
        <end position="121"/>
    </location>
</feature>
<sequence>MVLGDERLGYKIIVGENRIDIKVCFDDKVYNASKWTPDPIVTTIPTLFTETITQVAISSILFLLLKPLNQPRVVSEMLAGILVGPSFLGLYPELSSKFFPVISATMLENVTSFGIIYYMFLVGLEMNLTPMLKIDKKTMMNAMMGMILPLAVGLGSYFLIIPPLEPGQAVLPKLRSAFVWAIALSATNLPDLTGILADLKLMRTNIGRTAVASSYVTDITTWFFLAILISISSQGHVLRMGISTLILVLFSAFLARPMLSWIIAKTSKGQDYKETHVQYVLFGVLISAFITDALGLGSIMGAFLFGFSLPSGQLASLITERIGKVMSWVMVPLYCLVNGTKSNVPTMIPKGRSIKHVILFMAFAWAAKVVSIFFVCLKPNMRRPREVFSLGVLMNSKGILALIAINVGRDLHLVDMEASTVMVVTILVMMMSVPPIIKYVYRPQGLMMRHKIRTIQSTGSESTFRILTCIHSKHEVQGITSLLQMSNPTALSKISAIGVHLVELTDHSSAAMLIMHDTCRTKGNHQQSTEAKSNPVIEAMEEFGRENNGFISVECMTAISRYTTMHVDVCNIAEDKRAAFIILPFHEQGNGKDEPEDIDTHSIRNMNMQVLSNAPCTVGLLVDYGLGKLNNGMNSIIMLFIGGPDDREALTYAWRMVWGPNIHLTVVRFLPGDGAVDPIPLDNPDESEGILNLLESNERQKELDNEFIHEFKHKMADNKSVRYLEEVANSGDETLATLRNVMEKNDYNLCIVGKGNKRITAVESGLSDLIEYQELGAIGDAMVTSEFSKTTSVLVIQHYNTTQQKLKARGGNRVLESRVLGSRVF</sequence>
<feature type="transmembrane region" description="Helical" evidence="10">
    <location>
        <begin position="209"/>
        <end position="231"/>
    </location>
</feature>
<dbReference type="Pfam" id="PF23256">
    <property type="entry name" value="CHX17_2nd"/>
    <property type="match status" value="1"/>
</dbReference>
<feature type="domain" description="Cation/H(+) antiporter central" evidence="12">
    <location>
        <begin position="498"/>
        <end position="628"/>
    </location>
</feature>
<keyword evidence="7" id="KW-0406">Ion transport</keyword>
<evidence type="ECO:0000256" key="1">
    <source>
        <dbReference type="ARBA" id="ARBA00004141"/>
    </source>
</evidence>
<dbReference type="GO" id="GO:1902600">
    <property type="term" value="P:proton transmembrane transport"/>
    <property type="evidence" value="ECO:0007669"/>
    <property type="project" value="InterPro"/>
</dbReference>
<evidence type="ECO:0000256" key="2">
    <source>
        <dbReference type="ARBA" id="ARBA00022448"/>
    </source>
</evidence>
<dbReference type="Pfam" id="PF23259">
    <property type="entry name" value="CHX17_C"/>
    <property type="match status" value="1"/>
</dbReference>